<dbReference type="AlphaFoldDB" id="A0A1F4UUG5"/>
<name>A0A1F4UUG5_UNCKA</name>
<dbReference type="GO" id="GO:0065002">
    <property type="term" value="P:intracellular protein transmembrane transport"/>
    <property type="evidence" value="ECO:0007669"/>
    <property type="project" value="UniProtKB-UniRule"/>
</dbReference>
<accession>A0A1F4UUG5</accession>
<dbReference type="InterPro" id="IPR022646">
    <property type="entry name" value="SecD/SecF_CS"/>
</dbReference>
<dbReference type="PROSITE" id="PS50156">
    <property type="entry name" value="SSD"/>
    <property type="match status" value="1"/>
</dbReference>
<keyword evidence="2 10" id="KW-0813">Transport</keyword>
<evidence type="ECO:0000256" key="8">
    <source>
        <dbReference type="ARBA" id="ARBA00023010"/>
    </source>
</evidence>
<keyword evidence="6 10" id="KW-0653">Protein transport</keyword>
<dbReference type="InterPro" id="IPR000731">
    <property type="entry name" value="SSD"/>
</dbReference>
<dbReference type="Pfam" id="PF02355">
    <property type="entry name" value="SecD_SecF_C"/>
    <property type="match status" value="1"/>
</dbReference>
<dbReference type="InterPro" id="IPR022813">
    <property type="entry name" value="SecD/SecF_arch_bac"/>
</dbReference>
<feature type="transmembrane region" description="Helical" evidence="10">
    <location>
        <begin position="158"/>
        <end position="184"/>
    </location>
</feature>
<dbReference type="GO" id="GO:0006605">
    <property type="term" value="P:protein targeting"/>
    <property type="evidence" value="ECO:0007669"/>
    <property type="project" value="UniProtKB-UniRule"/>
</dbReference>
<evidence type="ECO:0000256" key="7">
    <source>
        <dbReference type="ARBA" id="ARBA00022989"/>
    </source>
</evidence>
<feature type="transmembrane region" description="Helical" evidence="10">
    <location>
        <begin position="127"/>
        <end position="146"/>
    </location>
</feature>
<evidence type="ECO:0000256" key="10">
    <source>
        <dbReference type="HAMAP-Rule" id="MF_01464"/>
    </source>
</evidence>
<comment type="subunit">
    <text evidence="10">Forms a complex with SecD. Part of the essential Sec protein translocation apparatus which comprises SecA, SecYEG and auxiliary proteins SecDF. Other proteins may also be involved.</text>
</comment>
<protein>
    <recommendedName>
        <fullName evidence="10">Protein-export membrane protein SecF</fullName>
    </recommendedName>
</protein>
<dbReference type="InterPro" id="IPR022645">
    <property type="entry name" value="SecD/SecF_bac"/>
</dbReference>
<dbReference type="PANTHER" id="PTHR30081:SF8">
    <property type="entry name" value="PROTEIN TRANSLOCASE SUBUNIT SECF"/>
    <property type="match status" value="1"/>
</dbReference>
<dbReference type="Gene3D" id="1.20.1640.10">
    <property type="entry name" value="Multidrug efflux transporter AcrB transmembrane domain"/>
    <property type="match status" value="1"/>
</dbReference>
<dbReference type="Pfam" id="PF07549">
    <property type="entry name" value="Sec_GG"/>
    <property type="match status" value="1"/>
</dbReference>
<comment type="function">
    <text evidence="10">Part of the Sec protein translocase complex. Interacts with the SecYEG preprotein conducting channel. SecDF uses the proton motive force (PMF) to complete protein translocation after the ATP-dependent function of SecA.</text>
</comment>
<dbReference type="Proteomes" id="UP000177371">
    <property type="component" value="Unassembled WGS sequence"/>
</dbReference>
<feature type="transmembrane region" description="Helical" evidence="10">
    <location>
        <begin position="243"/>
        <end position="260"/>
    </location>
</feature>
<feature type="transmembrane region" description="Helical" evidence="10">
    <location>
        <begin position="266"/>
        <end position="293"/>
    </location>
</feature>
<evidence type="ECO:0000256" key="9">
    <source>
        <dbReference type="ARBA" id="ARBA00023136"/>
    </source>
</evidence>
<dbReference type="GO" id="GO:0005886">
    <property type="term" value="C:plasma membrane"/>
    <property type="evidence" value="ECO:0007669"/>
    <property type="project" value="UniProtKB-SubCell"/>
</dbReference>
<dbReference type="InterPro" id="IPR005665">
    <property type="entry name" value="SecF_bac"/>
</dbReference>
<dbReference type="GO" id="GO:0015450">
    <property type="term" value="F:protein-transporting ATPase activity"/>
    <property type="evidence" value="ECO:0007669"/>
    <property type="project" value="InterPro"/>
</dbReference>
<sequence>MNIIKYTKIYLIISLLVLVPGVISLVVNGLNLAVDFTGGSIFRYKFPSQIENKDETQNAIWEVFSSKEIIVENLTFEENSVVIRTKPTETSQNTDLNNEMESKFEGITQLSYETVGPSVGKETAKNSFIAVALASVGILFYIAFAFRNVPKPYSSFRFGVCAVIAMLHDAFVVLGIFSILGFLLKVEIDALFITAMLTVLGFSVHDTIVVFDRIRENLQKLPKNWQFSEIVNYSLVETLNRSLATSLTVIITLTSLLILGGETIKYFVLALLIGIVSGTYSSIFNASPLLVLWEQYNIKRSGKNV</sequence>
<comment type="similarity">
    <text evidence="10">Belongs to the SecD/SecF family. SecF subfamily.</text>
</comment>
<evidence type="ECO:0000256" key="2">
    <source>
        <dbReference type="ARBA" id="ARBA00022448"/>
    </source>
</evidence>
<dbReference type="GO" id="GO:0043952">
    <property type="term" value="P:protein transport by the Sec complex"/>
    <property type="evidence" value="ECO:0007669"/>
    <property type="project" value="UniProtKB-UniRule"/>
</dbReference>
<evidence type="ECO:0000313" key="13">
    <source>
        <dbReference type="Proteomes" id="UP000177371"/>
    </source>
</evidence>
<dbReference type="PRINTS" id="PR01755">
    <property type="entry name" value="SECFTRNLCASE"/>
</dbReference>
<evidence type="ECO:0000256" key="3">
    <source>
        <dbReference type="ARBA" id="ARBA00022475"/>
    </source>
</evidence>
<evidence type="ECO:0000259" key="11">
    <source>
        <dbReference type="PROSITE" id="PS50156"/>
    </source>
</evidence>
<keyword evidence="9 10" id="KW-0472">Membrane</keyword>
<dbReference type="PANTHER" id="PTHR30081">
    <property type="entry name" value="PROTEIN-EXPORT MEMBRANE PROTEIN SEC"/>
    <property type="match status" value="1"/>
</dbReference>
<proteinExistence type="inferred from homology"/>
<evidence type="ECO:0000313" key="12">
    <source>
        <dbReference type="EMBL" id="OGC48585.1"/>
    </source>
</evidence>
<keyword evidence="5 10" id="KW-0812">Transmembrane</keyword>
<keyword evidence="8 10" id="KW-0811">Translocation</keyword>
<evidence type="ECO:0000256" key="6">
    <source>
        <dbReference type="ARBA" id="ARBA00022927"/>
    </source>
</evidence>
<keyword evidence="4" id="KW-0997">Cell inner membrane</keyword>
<evidence type="ECO:0000256" key="4">
    <source>
        <dbReference type="ARBA" id="ARBA00022519"/>
    </source>
</evidence>
<dbReference type="STRING" id="1802610.A2W32_00260"/>
<reference evidence="12 13" key="1">
    <citation type="journal article" date="2016" name="Nat. Commun.">
        <title>Thousands of microbial genomes shed light on interconnected biogeochemical processes in an aquifer system.</title>
        <authorList>
            <person name="Anantharaman K."/>
            <person name="Brown C.T."/>
            <person name="Hug L.A."/>
            <person name="Sharon I."/>
            <person name="Castelle C.J."/>
            <person name="Probst A.J."/>
            <person name="Thomas B.C."/>
            <person name="Singh A."/>
            <person name="Wilkins M.J."/>
            <person name="Karaoz U."/>
            <person name="Brodie E.L."/>
            <person name="Williams K.H."/>
            <person name="Hubbard S.S."/>
            <person name="Banfield J.F."/>
        </authorList>
    </citation>
    <scope>NUCLEOTIDE SEQUENCE [LARGE SCALE GENOMIC DNA]</scope>
</reference>
<comment type="subcellular location">
    <subcellularLocation>
        <location evidence="1 10">Cell membrane</location>
        <topology evidence="1 10">Multi-pass membrane protein</topology>
    </subcellularLocation>
</comment>
<keyword evidence="7 10" id="KW-1133">Transmembrane helix</keyword>
<dbReference type="EMBL" id="MEUT01000066">
    <property type="protein sequence ID" value="OGC48585.1"/>
    <property type="molecule type" value="Genomic_DNA"/>
</dbReference>
<feature type="transmembrane region" description="Helical" evidence="10">
    <location>
        <begin position="9"/>
        <end position="27"/>
    </location>
</feature>
<keyword evidence="3 10" id="KW-1003">Cell membrane</keyword>
<gene>
    <name evidence="10" type="primary">secF</name>
    <name evidence="12" type="ORF">A2W32_00260</name>
</gene>
<comment type="caution">
    <text evidence="12">The sequence shown here is derived from an EMBL/GenBank/DDBJ whole genome shotgun (WGS) entry which is preliminary data.</text>
</comment>
<dbReference type="SUPFAM" id="SSF82866">
    <property type="entry name" value="Multidrug efflux transporter AcrB transmembrane domain"/>
    <property type="match status" value="1"/>
</dbReference>
<evidence type="ECO:0000256" key="5">
    <source>
        <dbReference type="ARBA" id="ARBA00022692"/>
    </source>
</evidence>
<feature type="domain" description="SSD" evidence="11">
    <location>
        <begin position="127"/>
        <end position="292"/>
    </location>
</feature>
<dbReference type="InterPro" id="IPR048634">
    <property type="entry name" value="SecD_SecF_C"/>
</dbReference>
<organism evidence="12 13">
    <name type="scientific">candidate division WWE3 bacterium RBG_16_37_10</name>
    <dbReference type="NCBI Taxonomy" id="1802610"/>
    <lineage>
        <taxon>Bacteria</taxon>
        <taxon>Katanobacteria</taxon>
    </lineage>
</organism>
<dbReference type="HAMAP" id="MF_01464_B">
    <property type="entry name" value="SecF_B"/>
    <property type="match status" value="1"/>
</dbReference>
<dbReference type="NCBIfam" id="TIGR00966">
    <property type="entry name" value="transloc_SecF"/>
    <property type="match status" value="1"/>
</dbReference>
<evidence type="ECO:0000256" key="1">
    <source>
        <dbReference type="ARBA" id="ARBA00004651"/>
    </source>
</evidence>
<feature type="transmembrane region" description="Helical" evidence="10">
    <location>
        <begin position="190"/>
        <end position="211"/>
    </location>
</feature>